<dbReference type="eggNOG" id="COG0716">
    <property type="taxonomic scope" value="Bacteria"/>
</dbReference>
<organism evidence="2 3">
    <name type="scientific">Kosmotoga olearia (strain ATCC BAA-1733 / DSM 21960 / TBF 19.5.1)</name>
    <dbReference type="NCBI Taxonomy" id="521045"/>
    <lineage>
        <taxon>Bacteria</taxon>
        <taxon>Thermotogati</taxon>
        <taxon>Thermotogota</taxon>
        <taxon>Thermotogae</taxon>
        <taxon>Kosmotogales</taxon>
        <taxon>Kosmotogaceae</taxon>
        <taxon>Kosmotoga</taxon>
    </lineage>
</organism>
<evidence type="ECO:0000259" key="1">
    <source>
        <dbReference type="PROSITE" id="PS50902"/>
    </source>
</evidence>
<evidence type="ECO:0000313" key="2">
    <source>
        <dbReference type="EMBL" id="ACR80774.1"/>
    </source>
</evidence>
<dbReference type="PROSITE" id="PS50902">
    <property type="entry name" value="FLAVODOXIN_LIKE"/>
    <property type="match status" value="1"/>
</dbReference>
<gene>
    <name evidence="2" type="ordered locus">Kole_2097</name>
</gene>
<reference evidence="2 3" key="1">
    <citation type="submission" date="2009-06" db="EMBL/GenBank/DDBJ databases">
        <title>Complete sequence of Thermotogales bacterium TBF 19.5.1.</title>
        <authorList>
            <consortium name="US DOE Joint Genome Institute"/>
            <person name="Lucas S."/>
            <person name="Copeland A."/>
            <person name="Lapidus A."/>
            <person name="Glavina del Rio T."/>
            <person name="Tice H."/>
            <person name="Bruce D."/>
            <person name="Goodwin L."/>
            <person name="Pitluck S."/>
            <person name="Chertkov O."/>
            <person name="Brettin T."/>
            <person name="Detter J.C."/>
            <person name="Han C."/>
            <person name="Schmutz J."/>
            <person name="Larimer F."/>
            <person name="Land M."/>
            <person name="Hauser L."/>
            <person name="Kyrpides N."/>
            <person name="Ovchinnikova G."/>
            <person name="Noll K."/>
        </authorList>
    </citation>
    <scope>NUCLEOTIDE SEQUENCE [LARGE SCALE GENOMIC DNA]</scope>
    <source>
        <strain evidence="3">ATCC BAA-1733 / DSM 21960 / TBF 19.5.1</strain>
    </source>
</reference>
<reference evidence="2 3" key="2">
    <citation type="journal article" date="2011" name="J. Bacteriol.">
        <title>Genome Sequence of Kosmotoga olearia Strain TBF 19.5.1, a Thermophilic Bacterium with a Wide Growth Temperature Range, Isolated from the Troll B Oil Platform in the North Sea.</title>
        <authorList>
            <person name="Swithers K.S."/>
            <person name="Dipippo J.L."/>
            <person name="Bruce D.C."/>
            <person name="Detter C."/>
            <person name="Tapia R."/>
            <person name="Han S."/>
            <person name="Goodwin L.A."/>
            <person name="Han J."/>
            <person name="Woyke T."/>
            <person name="Pitluck S."/>
            <person name="Pennacchio L."/>
            <person name="Nolan M."/>
            <person name="Mikhailova N."/>
            <person name="Land M.L."/>
            <person name="Nesbo C.L."/>
            <person name="Gogarten J.P."/>
            <person name="Noll K.M."/>
        </authorList>
    </citation>
    <scope>NUCLEOTIDE SEQUENCE [LARGE SCALE GENOMIC DNA]</scope>
    <source>
        <strain evidence="3">ATCC BAA-1733 / DSM 21960 / TBF 19.5.1</strain>
    </source>
</reference>
<feature type="domain" description="Flavodoxin-like" evidence="1">
    <location>
        <begin position="3"/>
        <end position="158"/>
    </location>
</feature>
<protein>
    <recommendedName>
        <fullName evidence="1">Flavodoxin-like domain-containing protein</fullName>
    </recommendedName>
</protein>
<dbReference type="InterPro" id="IPR008254">
    <property type="entry name" value="Flavodoxin/NO_synth"/>
</dbReference>
<name>C5CI72_KOSOT</name>
<dbReference type="Proteomes" id="UP000002382">
    <property type="component" value="Chromosome"/>
</dbReference>
<sequence length="165" mass="18794">MKALLVYYSLTGSVKEIVKTVQKNSGLPARELIDTKRRDNVLGAGFAAFFGISTKLKDPNYDVSKYDTLILLTPIWAGCPTPAMNTFIRRADLRGKKIFLVGVGAAPNNKRAIEKFRRIVRKFGGRIIGTRTYRGINPMRKKFQQRWKDLEEAGHELTRIFMEND</sequence>
<keyword evidence="3" id="KW-1185">Reference proteome</keyword>
<dbReference type="AlphaFoldDB" id="C5CI72"/>
<accession>C5CI72</accession>
<dbReference type="HOGENOM" id="CLU_1608892_0_0_0"/>
<dbReference type="KEGG" id="kol:Kole_2097"/>
<dbReference type="InterPro" id="IPR029039">
    <property type="entry name" value="Flavoprotein-like_sf"/>
</dbReference>
<evidence type="ECO:0000313" key="3">
    <source>
        <dbReference type="Proteomes" id="UP000002382"/>
    </source>
</evidence>
<dbReference type="RefSeq" id="WP_015869415.1">
    <property type="nucleotide sequence ID" value="NC_012785.1"/>
</dbReference>
<dbReference type="EMBL" id="CP001634">
    <property type="protein sequence ID" value="ACR80774.1"/>
    <property type="molecule type" value="Genomic_DNA"/>
</dbReference>
<dbReference type="SUPFAM" id="SSF52218">
    <property type="entry name" value="Flavoproteins"/>
    <property type="match status" value="1"/>
</dbReference>
<dbReference type="OrthoDB" id="45090at2"/>
<dbReference type="GO" id="GO:0010181">
    <property type="term" value="F:FMN binding"/>
    <property type="evidence" value="ECO:0007669"/>
    <property type="project" value="InterPro"/>
</dbReference>
<proteinExistence type="predicted"/>
<dbReference type="STRING" id="521045.Kole_2097"/>
<dbReference type="Gene3D" id="3.40.50.360">
    <property type="match status" value="1"/>
</dbReference>